<organism evidence="2 3">
    <name type="scientific">Baudoinia panamericana (strain UAMH 10762)</name>
    <name type="common">Angels' share fungus</name>
    <name type="synonym">Baudoinia compniacensis (strain UAMH 10762)</name>
    <dbReference type="NCBI Taxonomy" id="717646"/>
    <lineage>
        <taxon>Eukaryota</taxon>
        <taxon>Fungi</taxon>
        <taxon>Dikarya</taxon>
        <taxon>Ascomycota</taxon>
        <taxon>Pezizomycotina</taxon>
        <taxon>Dothideomycetes</taxon>
        <taxon>Dothideomycetidae</taxon>
        <taxon>Mycosphaerellales</taxon>
        <taxon>Teratosphaeriaceae</taxon>
        <taxon>Baudoinia</taxon>
    </lineage>
</organism>
<dbReference type="GeneID" id="19110117"/>
<evidence type="ECO:0000256" key="1">
    <source>
        <dbReference type="SAM" id="MobiDB-lite"/>
    </source>
</evidence>
<dbReference type="EMBL" id="KB445560">
    <property type="protein sequence ID" value="EMC93420.1"/>
    <property type="molecule type" value="Genomic_DNA"/>
</dbReference>
<dbReference type="Proteomes" id="UP000011761">
    <property type="component" value="Unassembled WGS sequence"/>
</dbReference>
<gene>
    <name evidence="2" type="ORF">BAUCODRAFT_240048</name>
</gene>
<name>M2N3Y5_BAUPA</name>
<evidence type="ECO:0000313" key="2">
    <source>
        <dbReference type="EMBL" id="EMC93420.1"/>
    </source>
</evidence>
<dbReference type="KEGG" id="bcom:BAUCODRAFT_240048"/>
<feature type="region of interest" description="Disordered" evidence="1">
    <location>
        <begin position="1"/>
        <end position="47"/>
    </location>
</feature>
<dbReference type="HOGENOM" id="CLU_2319962_0_0_1"/>
<sequence length="99" mass="10311">MVLQTTTRTYSGATGVAASSSTMTRSPGWTSLREPRRSTSSIAPAGFTATRESGVMSTAELPAAAFSPSPRASGFQPGESLRLSSGSLLCGLLRRFLPQ</sequence>
<evidence type="ECO:0000313" key="3">
    <source>
        <dbReference type="Proteomes" id="UP000011761"/>
    </source>
</evidence>
<feature type="compositionally biased region" description="Low complexity" evidence="1">
    <location>
        <begin position="9"/>
        <end position="24"/>
    </location>
</feature>
<dbReference type="AlphaFoldDB" id="M2N3Y5"/>
<protein>
    <submittedName>
        <fullName evidence="2">Uncharacterized protein</fullName>
    </submittedName>
</protein>
<proteinExistence type="predicted"/>
<reference evidence="2 3" key="1">
    <citation type="journal article" date="2012" name="PLoS Pathog.">
        <title>Diverse lifestyles and strategies of plant pathogenesis encoded in the genomes of eighteen Dothideomycetes fungi.</title>
        <authorList>
            <person name="Ohm R.A."/>
            <person name="Feau N."/>
            <person name="Henrissat B."/>
            <person name="Schoch C.L."/>
            <person name="Horwitz B.A."/>
            <person name="Barry K.W."/>
            <person name="Condon B.J."/>
            <person name="Copeland A.C."/>
            <person name="Dhillon B."/>
            <person name="Glaser F."/>
            <person name="Hesse C.N."/>
            <person name="Kosti I."/>
            <person name="LaButti K."/>
            <person name="Lindquist E.A."/>
            <person name="Lucas S."/>
            <person name="Salamov A.A."/>
            <person name="Bradshaw R.E."/>
            <person name="Ciuffetti L."/>
            <person name="Hamelin R.C."/>
            <person name="Kema G.H.J."/>
            <person name="Lawrence C."/>
            <person name="Scott J.A."/>
            <person name="Spatafora J.W."/>
            <person name="Turgeon B.G."/>
            <person name="de Wit P.J.G.M."/>
            <person name="Zhong S."/>
            <person name="Goodwin S.B."/>
            <person name="Grigoriev I.V."/>
        </authorList>
    </citation>
    <scope>NUCLEOTIDE SEQUENCE [LARGE SCALE GENOMIC DNA]</scope>
    <source>
        <strain evidence="2 3">UAMH 10762</strain>
    </source>
</reference>
<keyword evidence="3" id="KW-1185">Reference proteome</keyword>
<accession>M2N3Y5</accession>
<dbReference type="RefSeq" id="XP_007679579.1">
    <property type="nucleotide sequence ID" value="XM_007681389.1"/>
</dbReference>